<evidence type="ECO:0000313" key="5">
    <source>
        <dbReference type="EMBL" id="KAK9768853.1"/>
    </source>
</evidence>
<evidence type="ECO:0000259" key="4">
    <source>
        <dbReference type="Pfam" id="PF19033"/>
    </source>
</evidence>
<evidence type="ECO:0008006" key="7">
    <source>
        <dbReference type="Google" id="ProtNLM"/>
    </source>
</evidence>
<feature type="domain" description="CCZ1/INTU/HSP4 first Longin" evidence="2">
    <location>
        <begin position="15"/>
        <end position="143"/>
    </location>
</feature>
<comment type="similarity">
    <text evidence="1">Belongs to the CCZ1 family.</text>
</comment>
<evidence type="ECO:0000259" key="3">
    <source>
        <dbReference type="Pfam" id="PF19032"/>
    </source>
</evidence>
<evidence type="ECO:0000259" key="2">
    <source>
        <dbReference type="Pfam" id="PF19031"/>
    </source>
</evidence>
<accession>A0ABR2X4Z1</accession>
<dbReference type="EMBL" id="JASJQH010000003">
    <property type="protein sequence ID" value="KAK9768853.1"/>
    <property type="molecule type" value="Genomic_DNA"/>
</dbReference>
<dbReference type="InterPro" id="IPR043989">
    <property type="entry name" value="CCZ1/INTU/HSP4_longin_3"/>
</dbReference>
<reference evidence="5 6" key="1">
    <citation type="submission" date="2023-04" db="EMBL/GenBank/DDBJ databases">
        <title>Genome of Basidiobolus ranarum AG-B5.</title>
        <authorList>
            <person name="Stajich J.E."/>
            <person name="Carter-House D."/>
            <person name="Gryganskyi A."/>
        </authorList>
    </citation>
    <scope>NUCLEOTIDE SEQUENCE [LARGE SCALE GENOMIC DNA]</scope>
    <source>
        <strain evidence="5 6">AG-B5</strain>
    </source>
</reference>
<organism evidence="5 6">
    <name type="scientific">Basidiobolus ranarum</name>
    <dbReference type="NCBI Taxonomy" id="34480"/>
    <lineage>
        <taxon>Eukaryota</taxon>
        <taxon>Fungi</taxon>
        <taxon>Fungi incertae sedis</taxon>
        <taxon>Zoopagomycota</taxon>
        <taxon>Entomophthoromycotina</taxon>
        <taxon>Basidiobolomycetes</taxon>
        <taxon>Basidiobolales</taxon>
        <taxon>Basidiobolaceae</taxon>
        <taxon>Basidiobolus</taxon>
    </lineage>
</organism>
<evidence type="ECO:0000313" key="6">
    <source>
        <dbReference type="Proteomes" id="UP001479436"/>
    </source>
</evidence>
<sequence length="515" mass="59836">MEPPLPISSSPHVVSHFCIYNPEFGPTEETQHEQLLYYTARQTTPIDVKMRQVGLAQALVNFTKVFSPDQPCENVHSQKNRLIFFEPEPGYWMTLNVELAKKVRPSKRNKENTIVNYQDTTLDNRMISEILKQSYKLYKLMHGSFTSTVEKQSIKTLRLKLEEFYSTRVWEWDFNKFDLLNIIDGIVFHPLSKSTFLHARSFVDDLQSRFHNISNAFIMWEGQVVWTGLPNDDDIRSVCHYLRELLFETSDLKMMIQAINKKEKKPTSSLRQRGAALLGSLWSSNSSAVNSPTLSESEHTPVDAKFLMPPVDLENSSELVDLTRLRLGEDEVEHYVVIYNYNKSYTLCLFIPVEPQTEEVIEVDLEYLRSLDEWLQPGANELSNKIQEDWALYCKQKEEEKQQYYFIHYNKLNLAIRTQDGVNQGANGTNSISNSSFVITTEMKNCLNNLRDDLLSNKSTTEMIVRHESGFWIAGKNSDEREFYVIIHKKTMSLHDVEEEIRKLSPVYFGSIFLD</sequence>
<dbReference type="Pfam" id="PF19033">
    <property type="entry name" value="Intu_longin_3"/>
    <property type="match status" value="1"/>
</dbReference>
<dbReference type="Pfam" id="PF19032">
    <property type="entry name" value="Intu_longin_2"/>
    <property type="match status" value="1"/>
</dbReference>
<keyword evidence="6" id="KW-1185">Reference proteome</keyword>
<dbReference type="InterPro" id="IPR043988">
    <property type="entry name" value="CCZ1/INTU_longin_2"/>
</dbReference>
<dbReference type="InterPro" id="IPR013176">
    <property type="entry name" value="Ccz1"/>
</dbReference>
<feature type="domain" description="CCZ1/INTU/HPS4 third Longin" evidence="4">
    <location>
        <begin position="401"/>
        <end position="504"/>
    </location>
</feature>
<feature type="domain" description="CCZ1/INTU second Longin" evidence="3">
    <location>
        <begin position="216"/>
        <end position="375"/>
    </location>
</feature>
<dbReference type="PANTHER" id="PTHR13056">
    <property type="entry name" value="VACUOLAR FUSION PROTEIN CCZ1 HOMOLOG-RELATED"/>
    <property type="match status" value="1"/>
</dbReference>
<dbReference type="PANTHER" id="PTHR13056:SF0">
    <property type="entry name" value="VACUOLAR FUSION PROTEIN CCZ1 HOMOLOG-RELATED"/>
    <property type="match status" value="1"/>
</dbReference>
<protein>
    <recommendedName>
        <fullName evidence="7">CCZ1/INTU/HSP4 first Longin domain-containing protein</fullName>
    </recommendedName>
</protein>
<proteinExistence type="inferred from homology"/>
<dbReference type="InterPro" id="IPR043987">
    <property type="entry name" value="CCZ1/INTU/HSP4_longin_1"/>
</dbReference>
<gene>
    <name evidence="5" type="ORF">K7432_000187</name>
</gene>
<dbReference type="Proteomes" id="UP001479436">
    <property type="component" value="Unassembled WGS sequence"/>
</dbReference>
<dbReference type="Pfam" id="PF19031">
    <property type="entry name" value="Intu_longin_1"/>
    <property type="match status" value="1"/>
</dbReference>
<evidence type="ECO:0000256" key="1">
    <source>
        <dbReference type="ARBA" id="ARBA00005352"/>
    </source>
</evidence>
<comment type="caution">
    <text evidence="5">The sequence shown here is derived from an EMBL/GenBank/DDBJ whole genome shotgun (WGS) entry which is preliminary data.</text>
</comment>
<name>A0ABR2X4Z1_9FUNG</name>